<keyword evidence="1" id="KW-0436">Ligase</keyword>
<gene>
    <name evidence="5" type="ORF">SAMN02745225_00774</name>
</gene>
<dbReference type="RefSeq" id="WP_072788904.1">
    <property type="nucleotide sequence ID" value="NZ_FQUL01000007.1"/>
</dbReference>
<dbReference type="Pfam" id="PF23493">
    <property type="entry name" value="CysS_C"/>
    <property type="match status" value="1"/>
</dbReference>
<dbReference type="GO" id="GO:0005524">
    <property type="term" value="F:ATP binding"/>
    <property type="evidence" value="ECO:0007669"/>
    <property type="project" value="UniProtKB-KW"/>
</dbReference>
<dbReference type="GO" id="GO:0006418">
    <property type="term" value="P:tRNA aminoacylation for protein translation"/>
    <property type="evidence" value="ECO:0007669"/>
    <property type="project" value="InterPro"/>
</dbReference>
<accession>A0A1M4TY50</accession>
<dbReference type="EMBL" id="FQUL01000007">
    <property type="protein sequence ID" value="SHE49405.1"/>
    <property type="molecule type" value="Genomic_DNA"/>
</dbReference>
<name>A0A1M4TY50_9ACTN</name>
<sequence length="441" mass="49119">MSSMTSASAQGLLCIMGSGETAPTMVKVHRSLISAVEEARGSQTLYNILDTPYGFQENADELSQRAQEYFQTSLNRRFEVASLRTVSQIGTVDQDSFYDKLTRSSYVFAGPGSPTYALRVWKDLELSSLLSKVLSSRRVVTFSSAAALTLGSYTLPVYEIYKAGEDLRWESGLGLLDKLFGRKIAVVPHYNNQEGGTHDTRYCYMGERRISVLERELPEDAFILGIDEHSGVIFDLKSQSIETVGIGLITIRRAGSSLQITPGTTMPISEFLNLHREEEAKGNLSPVNVANDEDKEVVDLIQRGEPLEEELLRLQGEFEEAIDAGNFLDAAKKILELEGTLKEWETDSLMSDINKRGRAQVRSMILRLGQTSTERVFDPSETIAPYVKFILEEREKARASKNFERSDQIRDLLTSLGIEVQDSPQGTSWSLKDAIVSSTVN</sequence>
<evidence type="ECO:0000256" key="3">
    <source>
        <dbReference type="ARBA" id="ARBA00022840"/>
    </source>
</evidence>
<evidence type="ECO:0000259" key="4">
    <source>
        <dbReference type="Pfam" id="PF23493"/>
    </source>
</evidence>
<keyword evidence="6" id="KW-1185">Reference proteome</keyword>
<feature type="domain" description="Cysteinyl-tRNA ligase anticodon binding" evidence="4">
    <location>
        <begin position="390"/>
        <end position="429"/>
    </location>
</feature>
<keyword evidence="2" id="KW-0547">Nucleotide-binding</keyword>
<proteinExistence type="predicted"/>
<evidence type="ECO:0000313" key="5">
    <source>
        <dbReference type="EMBL" id="SHE49405.1"/>
    </source>
</evidence>
<evidence type="ECO:0000256" key="1">
    <source>
        <dbReference type="ARBA" id="ARBA00022598"/>
    </source>
</evidence>
<dbReference type="Gene3D" id="1.20.120.1910">
    <property type="entry name" value="Cysteine-tRNA ligase, C-terminal anti-codon recognition domain"/>
    <property type="match status" value="1"/>
</dbReference>
<keyword evidence="3" id="KW-0067">ATP-binding</keyword>
<dbReference type="OrthoDB" id="156359at2"/>
<dbReference type="GO" id="GO:0004812">
    <property type="term" value="F:aminoacyl-tRNA ligase activity"/>
    <property type="evidence" value="ECO:0007669"/>
    <property type="project" value="InterPro"/>
</dbReference>
<protein>
    <recommendedName>
        <fullName evidence="4">Cysteinyl-tRNA ligase anticodon binding domain-containing protein</fullName>
    </recommendedName>
</protein>
<dbReference type="Proteomes" id="UP000184295">
    <property type="component" value="Unassembled WGS sequence"/>
</dbReference>
<organism evidence="5 6">
    <name type="scientific">Ferrithrix thermotolerans DSM 19514</name>
    <dbReference type="NCBI Taxonomy" id="1121881"/>
    <lineage>
        <taxon>Bacteria</taxon>
        <taxon>Bacillati</taxon>
        <taxon>Actinomycetota</taxon>
        <taxon>Acidimicrobiia</taxon>
        <taxon>Acidimicrobiales</taxon>
        <taxon>Acidimicrobiaceae</taxon>
        <taxon>Ferrithrix</taxon>
    </lineage>
</organism>
<dbReference type="Gene3D" id="3.40.50.880">
    <property type="match status" value="1"/>
</dbReference>
<evidence type="ECO:0000256" key="2">
    <source>
        <dbReference type="ARBA" id="ARBA00022741"/>
    </source>
</evidence>
<dbReference type="SUPFAM" id="SSF47323">
    <property type="entry name" value="Anticodon-binding domain of a subclass of class I aminoacyl-tRNA synthetases"/>
    <property type="match status" value="1"/>
</dbReference>
<evidence type="ECO:0000313" key="6">
    <source>
        <dbReference type="Proteomes" id="UP000184295"/>
    </source>
</evidence>
<reference evidence="6" key="1">
    <citation type="submission" date="2016-11" db="EMBL/GenBank/DDBJ databases">
        <authorList>
            <person name="Varghese N."/>
            <person name="Submissions S."/>
        </authorList>
    </citation>
    <scope>NUCLEOTIDE SEQUENCE [LARGE SCALE GENOMIC DNA]</scope>
    <source>
        <strain evidence="6">DSM 19514</strain>
    </source>
</reference>
<dbReference type="AlphaFoldDB" id="A0A1M4TY50"/>
<dbReference type="InterPro" id="IPR029062">
    <property type="entry name" value="Class_I_gatase-like"/>
</dbReference>
<dbReference type="InterPro" id="IPR056411">
    <property type="entry name" value="CysS_C"/>
</dbReference>
<dbReference type="InterPro" id="IPR009080">
    <property type="entry name" value="tRNAsynth_Ia_anticodon-bd"/>
</dbReference>
<dbReference type="STRING" id="1121881.SAMN02745225_00774"/>